<proteinExistence type="predicted"/>
<organism evidence="1 2">
    <name type="scientific">Mycobacterium phage Kratio</name>
    <dbReference type="NCBI Taxonomy" id="1606763"/>
    <lineage>
        <taxon>Viruses</taxon>
        <taxon>Duplodnaviria</taxon>
        <taxon>Heunggongvirae</taxon>
        <taxon>Uroviricota</taxon>
        <taxon>Caudoviricetes</taxon>
        <taxon>Weiservirinae</taxon>
        <taxon>Kratiovirus</taxon>
        <taxon>Kratiovirus kratio</taxon>
    </lineage>
</organism>
<accession>A0A0C5ADH8</accession>
<dbReference type="GeneID" id="26639257"/>
<evidence type="ECO:0000313" key="1">
    <source>
        <dbReference type="EMBL" id="AJK27342.1"/>
    </source>
</evidence>
<gene>
    <name evidence="1" type="ORF">PBI_KRATIO_13</name>
</gene>
<name>A0A0C5ADH8_9CAUD</name>
<dbReference type="KEGG" id="vg:26639257"/>
<reference evidence="1 2" key="1">
    <citation type="submission" date="2014-10" db="EMBL/GenBank/DDBJ databases">
        <authorList>
            <person name="Franco-Moreira L.J."/>
            <person name="Acosta-Bonilla D."/>
            <person name="Alvarado-Vega D.L."/>
            <person name="Berrios-Pagan L.R."/>
            <person name="Burgos-Santana G."/>
            <person name="Collazo-Rodriguez B.J."/>
            <person name="Cordero-Bernard G."/>
            <person name="Cotto-Rosario A."/>
            <person name="Dominguez-Rodriguez E."/>
            <person name="Figueroa-Negron P."/>
            <person name="Huertas-de-Jesus N.A."/>
            <person name="Leon-Rivera A."/>
            <person name="Llavona-Cartagena I.G."/>
            <person name="Machin-Rivera R."/>
            <person name="Maldonado-Rodriguez J.M."/>
            <person name="Maldonado-Vazquez N."/>
            <person name="Melendez-Rodriguez N."/>
            <person name="Merced-Carire N.D."/>
            <person name="Mora-Marrero P.M."/>
            <person name="Negron-Cruz N."/>
            <person name="Nieves-Mendez L."/>
            <person name="Pereira-Torres T.N."/>
            <person name="Perez-Otero J."/>
            <person name="Ramos-Gonzalez J."/>
            <person name="Ramos-Rivera M."/>
            <person name="Reyes-Aponte A.J."/>
            <person name="Rivera-Burgos M."/>
            <person name="Rodriguez-Arriaga L."/>
            <person name="Sanchez-Collazo M."/>
            <person name="Soto-Diaz O.R."/>
            <person name="Suarez-Marquez A.M."/>
            <person name="Velazquez-Fernandez A.L."/>
            <person name="Vives-Matos I."/>
            <person name="Rubin M.R."/>
            <person name="Vazquez E."/>
            <person name="Wang X."/>
            <person name="Crowell R."/>
            <person name="Bostrom M.A."/>
            <person name="Burke M."/>
            <person name="Wright G.M."/>
            <person name="Gregory S.G."/>
            <person name="Colman S.D."/>
            <person name="Anders K.R."/>
            <person name="Braun M.A."/>
            <person name="Delesalle V.A."/>
            <person name="Hughes L.E."/>
            <person name="Ware V.C."/>
            <person name="Bradley K.W."/>
            <person name="Barker L.P."/>
            <person name="Asai D.J."/>
            <person name="Bowman C.A."/>
            <person name="Russell D.A."/>
            <person name="Pope W.H."/>
            <person name="Jacobs-Sera D."/>
            <person name="Hendrix R.W."/>
            <person name="Hatfull G.F."/>
        </authorList>
    </citation>
    <scope>NUCLEOTIDE SEQUENCE [LARGE SCALE GENOMIC DNA]</scope>
</reference>
<protein>
    <submittedName>
        <fullName evidence="1">Uncharacterized protein</fullName>
    </submittedName>
</protein>
<dbReference type="EMBL" id="KM923971">
    <property type="protein sequence ID" value="AJK27342.1"/>
    <property type="molecule type" value="Genomic_DNA"/>
</dbReference>
<dbReference type="Proteomes" id="UP000032126">
    <property type="component" value="Segment"/>
</dbReference>
<sequence length="88" mass="9414">MGRLEFPFSEHAAIRRSDGVQRVLAQAAEDAAKEAGSIAGEPDGYDTEVTVGTDRARAHVWPATPKAYRAEAKTAPLMQVAARHGPQT</sequence>
<dbReference type="OrthoDB" id="17992at10239"/>
<dbReference type="RefSeq" id="YP_009212759.1">
    <property type="nucleotide sequence ID" value="NC_028947.1"/>
</dbReference>
<evidence type="ECO:0000313" key="2">
    <source>
        <dbReference type="Proteomes" id="UP000032126"/>
    </source>
</evidence>
<keyword evidence="2" id="KW-1185">Reference proteome</keyword>